<dbReference type="NCBIfam" id="TIGR00539">
    <property type="entry name" value="hemN_rel"/>
    <property type="match status" value="1"/>
</dbReference>
<feature type="domain" description="Radical SAM core" evidence="5">
    <location>
        <begin position="1"/>
        <end position="230"/>
    </location>
</feature>
<evidence type="ECO:0000313" key="6">
    <source>
        <dbReference type="EMBL" id="QAA31718.1"/>
    </source>
</evidence>
<keyword evidence="3" id="KW-0004">4Fe-4S</keyword>
<dbReference type="AlphaFoldDB" id="A0A410DRP1"/>
<dbReference type="InterPro" id="IPR007197">
    <property type="entry name" value="rSAM"/>
</dbReference>
<evidence type="ECO:0000256" key="3">
    <source>
        <dbReference type="RuleBase" id="RU364116"/>
    </source>
</evidence>
<dbReference type="Pfam" id="PF06969">
    <property type="entry name" value="HemN_C"/>
    <property type="match status" value="1"/>
</dbReference>
<dbReference type="SFLD" id="SFLDF00562">
    <property type="entry name" value="HemN-like__clustered_with_heat"/>
    <property type="match status" value="1"/>
</dbReference>
<reference evidence="6 7" key="1">
    <citation type="submission" date="2018-01" db="EMBL/GenBank/DDBJ databases">
        <title>Genome Sequencing and Assembly of Anaerobacter polyendosporus strain CT4.</title>
        <authorList>
            <person name="Tachaapaikoon C."/>
            <person name="Sutheeworapong S."/>
            <person name="Jenjaroenpun P."/>
            <person name="Wongsurawat T."/>
            <person name="Nookeaw I."/>
            <person name="Cheawchanlertfa P."/>
            <person name="Kosugi A."/>
            <person name="Cheevadhanarak S."/>
            <person name="Ratanakhanokchai K."/>
        </authorList>
    </citation>
    <scope>NUCLEOTIDE SEQUENCE [LARGE SCALE GENOMIC DNA]</scope>
    <source>
        <strain evidence="6 7">CT4</strain>
    </source>
</reference>
<dbReference type="Proteomes" id="UP000286268">
    <property type="component" value="Chromosome"/>
</dbReference>
<dbReference type="InterPro" id="IPR058240">
    <property type="entry name" value="rSAM_sf"/>
</dbReference>
<comment type="similarity">
    <text evidence="1">Belongs to the anaerobic coproporphyrinogen-III oxidase family. HemW subfamily.</text>
</comment>
<keyword evidence="3" id="KW-0963">Cytoplasm</keyword>
<dbReference type="SFLD" id="SFLDF00288">
    <property type="entry name" value="HemN-like__clustered_with_nucl"/>
    <property type="match status" value="1"/>
</dbReference>
<evidence type="ECO:0000259" key="5">
    <source>
        <dbReference type="PROSITE" id="PS51918"/>
    </source>
</evidence>
<evidence type="ECO:0000256" key="4">
    <source>
        <dbReference type="SAM" id="Coils"/>
    </source>
</evidence>
<dbReference type="GO" id="GO:0006779">
    <property type="term" value="P:porphyrin-containing compound biosynthetic process"/>
    <property type="evidence" value="ECO:0007669"/>
    <property type="project" value="InterPro"/>
</dbReference>
<dbReference type="PROSITE" id="PS51918">
    <property type="entry name" value="RADICAL_SAM"/>
    <property type="match status" value="1"/>
</dbReference>
<sequence length="375" mass="44066">MEKIALYVHIPFCKQKCFYCDFHSFQGIENIMDRYTDALIAEINRKAHKYEIKTIFIGGGTPTYLHLNLFEKLLKCIGDLKLCEDVEYTVECNPGTLSNEILEIMKENKVNRLSIGLQACQDNLLKVIGRIHNYKEFEENYYLARSKGFSNINIDLMYGLPGQKVGHWEESLKEIVKLKPEHISAYSLIVEEDTVFYRWYEQNKLNLPSEDEEREMNELTHTLLKEAGYEQYEISNYAKPNRECRHNLVYWNMEDYLACGTGASSYINGTRYKNLSNLDKYMEAMENNLEEYEEVIENSREDNIEEFIFMGLRKLDGISEEDFRVRFGATIDEIFSDIIEKHIKEQLLIRENGRIFLSKKGIELSNYVMSDFMLA</sequence>
<evidence type="ECO:0000256" key="1">
    <source>
        <dbReference type="ARBA" id="ARBA00006100"/>
    </source>
</evidence>
<keyword evidence="3" id="KW-0143">Chaperone</keyword>
<keyword evidence="7" id="KW-1185">Reference proteome</keyword>
<keyword evidence="3" id="KW-0349">Heme</keyword>
<keyword evidence="4" id="KW-0175">Coiled coil</keyword>
<keyword evidence="3" id="KW-0949">S-adenosyl-L-methionine</keyword>
<dbReference type="InterPro" id="IPR006638">
    <property type="entry name" value="Elp3/MiaA/NifB-like_rSAM"/>
</dbReference>
<dbReference type="SFLD" id="SFLDG01082">
    <property type="entry name" value="B12-binding_domain_containing"/>
    <property type="match status" value="1"/>
</dbReference>
<protein>
    <recommendedName>
        <fullName evidence="2 3">Heme chaperone HemW</fullName>
    </recommendedName>
</protein>
<gene>
    <name evidence="6" type="ORF">C1I91_08695</name>
</gene>
<dbReference type="InterPro" id="IPR023404">
    <property type="entry name" value="rSAM_horseshoe"/>
</dbReference>
<dbReference type="SUPFAM" id="SSF102114">
    <property type="entry name" value="Radical SAM enzymes"/>
    <property type="match status" value="1"/>
</dbReference>
<dbReference type="InterPro" id="IPR010723">
    <property type="entry name" value="HemN_C"/>
</dbReference>
<dbReference type="PANTHER" id="PTHR13932:SF5">
    <property type="entry name" value="RADICAL S-ADENOSYL METHIONINE DOMAIN-CONTAINING PROTEIN 1, MITOCHONDRIAL"/>
    <property type="match status" value="1"/>
</dbReference>
<dbReference type="Pfam" id="PF04055">
    <property type="entry name" value="Radical_SAM"/>
    <property type="match status" value="1"/>
</dbReference>
<dbReference type="EMBL" id="CP025746">
    <property type="protein sequence ID" value="QAA31718.1"/>
    <property type="molecule type" value="Genomic_DNA"/>
</dbReference>
<feature type="coiled-coil region" evidence="4">
    <location>
        <begin position="275"/>
        <end position="302"/>
    </location>
</feature>
<dbReference type="GO" id="GO:0004109">
    <property type="term" value="F:coproporphyrinogen oxidase activity"/>
    <property type="evidence" value="ECO:0007669"/>
    <property type="project" value="InterPro"/>
</dbReference>
<dbReference type="OrthoDB" id="9808022at2"/>
<organism evidence="6 7">
    <name type="scientific">Clostridium manihotivorum</name>
    <dbReference type="NCBI Taxonomy" id="2320868"/>
    <lineage>
        <taxon>Bacteria</taxon>
        <taxon>Bacillati</taxon>
        <taxon>Bacillota</taxon>
        <taxon>Clostridia</taxon>
        <taxon>Eubacteriales</taxon>
        <taxon>Clostridiaceae</taxon>
        <taxon>Clostridium</taxon>
    </lineage>
</organism>
<dbReference type="GO" id="GO:0005737">
    <property type="term" value="C:cytoplasm"/>
    <property type="evidence" value="ECO:0007669"/>
    <property type="project" value="UniProtKB-SubCell"/>
</dbReference>
<dbReference type="InterPro" id="IPR004559">
    <property type="entry name" value="HemW-like"/>
</dbReference>
<comment type="function">
    <text evidence="3">Probably acts as a heme chaperone, transferring heme to an unknown acceptor. Binds one molecule of heme per monomer, possibly covalently. Binds 1 [4Fe-4S] cluster. The cluster is coordinated with 3 cysteines and an exchangeable S-adenosyl-L-methionine.</text>
</comment>
<dbReference type="RefSeq" id="WP_128212532.1">
    <property type="nucleotide sequence ID" value="NZ_CP025746.1"/>
</dbReference>
<evidence type="ECO:0000313" key="7">
    <source>
        <dbReference type="Proteomes" id="UP000286268"/>
    </source>
</evidence>
<dbReference type="SFLD" id="SFLDS00029">
    <property type="entry name" value="Radical_SAM"/>
    <property type="match status" value="1"/>
</dbReference>
<accession>A0A410DRP1</accession>
<keyword evidence="3" id="KW-0411">Iron-sulfur</keyword>
<dbReference type="KEGG" id="cmah:C1I91_08695"/>
<dbReference type="GO" id="GO:0046872">
    <property type="term" value="F:metal ion binding"/>
    <property type="evidence" value="ECO:0007669"/>
    <property type="project" value="UniProtKB-UniRule"/>
</dbReference>
<keyword evidence="3" id="KW-0408">Iron</keyword>
<evidence type="ECO:0000256" key="2">
    <source>
        <dbReference type="ARBA" id="ARBA00017228"/>
    </source>
</evidence>
<dbReference type="GO" id="GO:0051539">
    <property type="term" value="F:4 iron, 4 sulfur cluster binding"/>
    <property type="evidence" value="ECO:0007669"/>
    <property type="project" value="UniProtKB-UniRule"/>
</dbReference>
<name>A0A410DRP1_9CLOT</name>
<dbReference type="PANTHER" id="PTHR13932">
    <property type="entry name" value="COPROPORPHYRINIGEN III OXIDASE"/>
    <property type="match status" value="1"/>
</dbReference>
<comment type="subcellular location">
    <subcellularLocation>
        <location evidence="3">Cytoplasm</location>
    </subcellularLocation>
</comment>
<keyword evidence="3" id="KW-0479">Metal-binding</keyword>
<dbReference type="SFLD" id="SFLDG01065">
    <property type="entry name" value="anaerobic_coproporphyrinogen-I"/>
    <property type="match status" value="1"/>
</dbReference>
<dbReference type="InterPro" id="IPR034505">
    <property type="entry name" value="Coproporphyrinogen-III_oxidase"/>
</dbReference>
<dbReference type="SMART" id="SM00729">
    <property type="entry name" value="Elp3"/>
    <property type="match status" value="1"/>
</dbReference>
<dbReference type="Gene3D" id="3.80.30.20">
    <property type="entry name" value="tm_1862 like domain"/>
    <property type="match status" value="1"/>
</dbReference>
<proteinExistence type="inferred from homology"/>